<reference evidence="2" key="1">
    <citation type="submission" date="2020-10" db="EMBL/GenBank/DDBJ databases">
        <authorList>
            <person name="Gilroy R."/>
        </authorList>
    </citation>
    <scope>NUCLEOTIDE SEQUENCE</scope>
    <source>
        <strain evidence="2">CHK158-818</strain>
    </source>
</reference>
<dbReference type="Proteomes" id="UP000824112">
    <property type="component" value="Unassembled WGS sequence"/>
</dbReference>
<dbReference type="SUPFAM" id="SSF52833">
    <property type="entry name" value="Thioredoxin-like"/>
    <property type="match status" value="1"/>
</dbReference>
<reference evidence="2" key="2">
    <citation type="journal article" date="2021" name="PeerJ">
        <title>Extensive microbial diversity within the chicken gut microbiome revealed by metagenomics and culture.</title>
        <authorList>
            <person name="Gilroy R."/>
            <person name="Ravi A."/>
            <person name="Getino M."/>
            <person name="Pursley I."/>
            <person name="Horton D.L."/>
            <person name="Alikhan N.F."/>
            <person name="Baker D."/>
            <person name="Gharbi K."/>
            <person name="Hall N."/>
            <person name="Watson M."/>
            <person name="Adriaenssens E.M."/>
            <person name="Foster-Nyarko E."/>
            <person name="Jarju S."/>
            <person name="Secka A."/>
            <person name="Antonio M."/>
            <person name="Oren A."/>
            <person name="Chaudhuri R.R."/>
            <person name="La Ragione R."/>
            <person name="Hildebrand F."/>
            <person name="Pallen M.J."/>
        </authorList>
    </citation>
    <scope>NUCLEOTIDE SEQUENCE</scope>
    <source>
        <strain evidence="2">CHK158-818</strain>
    </source>
</reference>
<protein>
    <recommendedName>
        <fullName evidence="1">Thioredoxin domain-containing protein</fullName>
    </recommendedName>
</protein>
<sequence>MKVVALLCFLSVLTPIYGQISLDSIIHRLDDIQGFRSRVSYSITQPLTDGVVDYTLDMAYRKMASDTLGGASYYIEITDGHPAVKGDFYCYCKGDYFNFANQRLREYHASENVAPFLSRQSDDYIIPGVHLSGLFVGELPGEMKKELCRFRDNPNARISVTTDSAYGEASNITVFVEEQRRDLPLREITYKFDAKSLLPTYKEVVNSPGHMASQTVTTRYEETLTGLDFPDDYFSEKRLLRDKPEIMASFRKGNFRAEQLRGRPAPDFSLPTLSEGVQRFTLTPSQEMKVLLFVDTKASFCPPAIERLDSLCRETNTELKVLFKENSRSDVEKYWEESGLKCEAPLYNASNVFIQYGVTGFPSAFLLTPDNDIADIYIGYSPDLPRQVAEGITAFYENDPQSNH</sequence>
<gene>
    <name evidence="2" type="ORF">IAB03_06045</name>
</gene>
<name>A0A9D1M7X8_9BACT</name>
<dbReference type="EMBL" id="DVNA01000135">
    <property type="protein sequence ID" value="HIU55351.1"/>
    <property type="molecule type" value="Genomic_DNA"/>
</dbReference>
<dbReference type="Gene3D" id="3.40.30.10">
    <property type="entry name" value="Glutaredoxin"/>
    <property type="match status" value="1"/>
</dbReference>
<accession>A0A9D1M7X8</accession>
<evidence type="ECO:0000259" key="1">
    <source>
        <dbReference type="PROSITE" id="PS51352"/>
    </source>
</evidence>
<proteinExistence type="predicted"/>
<evidence type="ECO:0000313" key="2">
    <source>
        <dbReference type="EMBL" id="HIU55351.1"/>
    </source>
</evidence>
<comment type="caution">
    <text evidence="2">The sequence shown here is derived from an EMBL/GenBank/DDBJ whole genome shotgun (WGS) entry which is preliminary data.</text>
</comment>
<organism evidence="2 3">
    <name type="scientific">Candidatus Gallibacteroides avistercoris</name>
    <dbReference type="NCBI Taxonomy" id="2840833"/>
    <lineage>
        <taxon>Bacteria</taxon>
        <taxon>Pseudomonadati</taxon>
        <taxon>Bacteroidota</taxon>
        <taxon>Bacteroidia</taxon>
        <taxon>Bacteroidales</taxon>
        <taxon>Bacteroidaceae</taxon>
        <taxon>Bacteroidaceae incertae sedis</taxon>
        <taxon>Candidatus Gallibacteroides</taxon>
    </lineage>
</organism>
<evidence type="ECO:0000313" key="3">
    <source>
        <dbReference type="Proteomes" id="UP000824112"/>
    </source>
</evidence>
<dbReference type="InterPro" id="IPR013766">
    <property type="entry name" value="Thioredoxin_domain"/>
</dbReference>
<dbReference type="InterPro" id="IPR036249">
    <property type="entry name" value="Thioredoxin-like_sf"/>
</dbReference>
<dbReference type="AlphaFoldDB" id="A0A9D1M7X8"/>
<dbReference type="PROSITE" id="PS51352">
    <property type="entry name" value="THIOREDOXIN_2"/>
    <property type="match status" value="1"/>
</dbReference>
<feature type="domain" description="Thioredoxin" evidence="1">
    <location>
        <begin position="259"/>
        <end position="397"/>
    </location>
</feature>